<dbReference type="RefSeq" id="WP_142707176.1">
    <property type="nucleotide sequence ID" value="NZ_VIRS01000018.1"/>
</dbReference>
<dbReference type="SUPFAM" id="SSF109854">
    <property type="entry name" value="DinB/YfiT-like putative metalloenzymes"/>
    <property type="match status" value="1"/>
</dbReference>
<dbReference type="InterPro" id="IPR007061">
    <property type="entry name" value="MST-like"/>
</dbReference>
<organism evidence="1 2">
    <name type="scientific">Cryptosporangium phraense</name>
    <dbReference type="NCBI Taxonomy" id="2593070"/>
    <lineage>
        <taxon>Bacteria</taxon>
        <taxon>Bacillati</taxon>
        <taxon>Actinomycetota</taxon>
        <taxon>Actinomycetes</taxon>
        <taxon>Cryptosporangiales</taxon>
        <taxon>Cryptosporangiaceae</taxon>
        <taxon>Cryptosporangium</taxon>
    </lineage>
</organism>
<dbReference type="Gene3D" id="1.20.120.450">
    <property type="entry name" value="dinb family like domain"/>
    <property type="match status" value="1"/>
</dbReference>
<dbReference type="Pfam" id="PF04978">
    <property type="entry name" value="MST"/>
    <property type="match status" value="1"/>
</dbReference>
<dbReference type="InParanoid" id="A0A545AMF1"/>
<dbReference type="InterPro" id="IPR034660">
    <property type="entry name" value="DinB/YfiT-like"/>
</dbReference>
<sequence>MYAPAEHDEITGLLRYLVQQLDALRASAFGLTEAQSRETPCRSSLSIAGLIKHAAHGMRGAAARLRGTPSMDFDAYLASFAPAPDETTTALIAEFDAARAEYLEAFAAADPDAVTIEPPAPWHGRFTEQPVRWRYYLVHQIEEMARHAGHADIIREQLDGMSIPALVLTVEGAPANDFFQPYVPEPGTIGAP</sequence>
<evidence type="ECO:0000313" key="1">
    <source>
        <dbReference type="EMBL" id="TQS42487.1"/>
    </source>
</evidence>
<accession>A0A545AMF1</accession>
<keyword evidence="2" id="KW-1185">Reference proteome</keyword>
<dbReference type="AlphaFoldDB" id="A0A545AMF1"/>
<dbReference type="OrthoDB" id="4548523at2"/>
<comment type="caution">
    <text evidence="1">The sequence shown here is derived from an EMBL/GenBank/DDBJ whole genome shotgun (WGS) entry which is preliminary data.</text>
</comment>
<proteinExistence type="predicted"/>
<protein>
    <submittedName>
        <fullName evidence="1">DinB family protein</fullName>
    </submittedName>
</protein>
<reference evidence="1 2" key="1">
    <citation type="submission" date="2019-07" db="EMBL/GenBank/DDBJ databases">
        <title>Cryptosporangium phraense sp. nov., isolated from plant litter.</title>
        <authorList>
            <person name="Suriyachadkun C."/>
        </authorList>
    </citation>
    <scope>NUCLEOTIDE SEQUENCE [LARGE SCALE GENOMIC DNA]</scope>
    <source>
        <strain evidence="1 2">A-T 5661</strain>
    </source>
</reference>
<gene>
    <name evidence="1" type="ORF">FL583_24620</name>
</gene>
<name>A0A545AMF1_9ACTN</name>
<dbReference type="EMBL" id="VIRS01000018">
    <property type="protein sequence ID" value="TQS42487.1"/>
    <property type="molecule type" value="Genomic_DNA"/>
</dbReference>
<dbReference type="Proteomes" id="UP000317982">
    <property type="component" value="Unassembled WGS sequence"/>
</dbReference>
<evidence type="ECO:0000313" key="2">
    <source>
        <dbReference type="Proteomes" id="UP000317982"/>
    </source>
</evidence>